<evidence type="ECO:0000313" key="6">
    <source>
        <dbReference type="Proteomes" id="UP000694843"/>
    </source>
</evidence>
<dbReference type="RefSeq" id="XP_047736830.1">
    <property type="nucleotide sequence ID" value="XM_047880874.1"/>
</dbReference>
<gene>
    <name evidence="7 8" type="primary">LOC108675902</name>
</gene>
<protein>
    <submittedName>
        <fullName evidence="7 8">DDB1- and CUL4-associated factor 12 homolog isoform X1</fullName>
    </submittedName>
</protein>
<organism evidence="6 7">
    <name type="scientific">Hyalella azteca</name>
    <name type="common">Amphipod</name>
    <dbReference type="NCBI Taxonomy" id="294128"/>
    <lineage>
        <taxon>Eukaryota</taxon>
        <taxon>Metazoa</taxon>
        <taxon>Ecdysozoa</taxon>
        <taxon>Arthropoda</taxon>
        <taxon>Crustacea</taxon>
        <taxon>Multicrustacea</taxon>
        <taxon>Malacostraca</taxon>
        <taxon>Eumalacostraca</taxon>
        <taxon>Peracarida</taxon>
        <taxon>Amphipoda</taxon>
        <taxon>Senticaudata</taxon>
        <taxon>Talitrida</taxon>
        <taxon>Talitroidea</taxon>
        <taxon>Hyalellidae</taxon>
        <taxon>Hyalella</taxon>
    </lineage>
</organism>
<evidence type="ECO:0000313" key="7">
    <source>
        <dbReference type="RefSeq" id="XP_047736830.1"/>
    </source>
</evidence>
<reference evidence="7 8" key="1">
    <citation type="submission" date="2025-04" db="UniProtKB">
        <authorList>
            <consortium name="RefSeq"/>
        </authorList>
    </citation>
    <scope>IDENTIFICATION</scope>
    <source>
        <tissue evidence="7 8">Whole organism</tissue>
    </source>
</reference>
<dbReference type="InterPro" id="IPR015943">
    <property type="entry name" value="WD40/YVTN_repeat-like_dom_sf"/>
</dbReference>
<dbReference type="SUPFAM" id="SSF50978">
    <property type="entry name" value="WD40 repeat-like"/>
    <property type="match status" value="1"/>
</dbReference>
<dbReference type="RefSeq" id="XP_047736831.1">
    <property type="nucleotide sequence ID" value="XM_047880875.1"/>
</dbReference>
<evidence type="ECO:0000256" key="4">
    <source>
        <dbReference type="SAM" id="MobiDB-lite"/>
    </source>
</evidence>
<evidence type="ECO:0000256" key="2">
    <source>
        <dbReference type="ARBA" id="ARBA00022737"/>
    </source>
</evidence>
<dbReference type="OMA" id="REHEYME"/>
<dbReference type="Pfam" id="PF23760">
    <property type="entry name" value="Beta-prop_DCAF12"/>
    <property type="match status" value="1"/>
</dbReference>
<dbReference type="InterPro" id="IPR051179">
    <property type="entry name" value="WD_repeat_multifunction"/>
</dbReference>
<feature type="domain" description="DDB1- and CUL4-associated factor 12 beta-propeller" evidence="5">
    <location>
        <begin position="226"/>
        <end position="576"/>
    </location>
</feature>
<evidence type="ECO:0000313" key="8">
    <source>
        <dbReference type="RefSeq" id="XP_047736831.1"/>
    </source>
</evidence>
<feature type="compositionally biased region" description="Acidic residues" evidence="4">
    <location>
        <begin position="90"/>
        <end position="107"/>
    </location>
</feature>
<evidence type="ECO:0000256" key="3">
    <source>
        <dbReference type="PROSITE-ProRule" id="PRU00221"/>
    </source>
</evidence>
<feature type="region of interest" description="Disordered" evidence="4">
    <location>
        <begin position="83"/>
        <end position="134"/>
    </location>
</feature>
<dbReference type="PANTHER" id="PTHR19857:SF8">
    <property type="entry name" value="ANGIO-ASSOCIATED MIGRATORY CELL PROTEIN"/>
    <property type="match status" value="1"/>
</dbReference>
<evidence type="ECO:0000259" key="5">
    <source>
        <dbReference type="Pfam" id="PF23760"/>
    </source>
</evidence>
<dbReference type="Proteomes" id="UP000694843">
    <property type="component" value="Unplaced"/>
</dbReference>
<dbReference type="InterPro" id="IPR001680">
    <property type="entry name" value="WD40_rpt"/>
</dbReference>
<evidence type="ECO:0000256" key="1">
    <source>
        <dbReference type="ARBA" id="ARBA00022574"/>
    </source>
</evidence>
<accession>A0A979FIN1</accession>
<dbReference type="GeneID" id="108675902"/>
<keyword evidence="1 3" id="KW-0853">WD repeat</keyword>
<sequence length="577" mass="64940">MALVTTLRCRVRGRLPARFVQKRKAKSNCFNRQRVGHFPIMLMEPEPKIDDFMLYSEPDEDEEEELDAQAMAAAAAAEHAAEAASRISSDIEEEDEASDDTERDDSVDVPPAPRRNQRLPAVLERGAASTAPPKPFRQGYPLVRYNLATFFIHRCLPVSYNVADYTLTRSLSLSRHESLHVSAEYSTRHMLTSGMFRELPVSLIPPPPQPQQPNADPTAARRNSIVDKVFCSQWLSSSKIIMGTKCNRIKVYDSKTCSILDIPRLCPPVPELSPTVNPHGVYAIEINPSRTLLATVTQGGRNVAVYRLPDLAPFYYGHKSHTDGILDLCWLDDNFLVSGGMDRRMALWRIDDYDHRTVFLDSLDDDRPELEVPPLQAIAPLRIKKCFGADKVRGIIFNQRNNEIVALSTNAYLHIWSPERFYQKMSRKLPHAMENVCLTQMKDSSLYAVGSKSHFTLLDPRTLHYVKKVSARINGCSVKSLSFHHDILTVGTAVGAILFYDMRAGKYMESTMNSGRAVMLKCSRGFVHLEEAAMEMPNIDYSPTVYTHCYDQSGTRLFAAGGPLSVTVRGHYAAIWR</sequence>
<dbReference type="OrthoDB" id="9610195at2759"/>
<dbReference type="PROSITE" id="PS50082">
    <property type="entry name" value="WD_REPEATS_2"/>
    <property type="match status" value="1"/>
</dbReference>
<dbReference type="SMART" id="SM00320">
    <property type="entry name" value="WD40"/>
    <property type="match status" value="4"/>
</dbReference>
<dbReference type="InterPro" id="IPR056151">
    <property type="entry name" value="Beta-prop_DCAF12"/>
</dbReference>
<dbReference type="Gene3D" id="2.130.10.10">
    <property type="entry name" value="YVTN repeat-like/Quinoprotein amine dehydrogenase"/>
    <property type="match status" value="2"/>
</dbReference>
<feature type="repeat" description="WD" evidence="3">
    <location>
        <begin position="318"/>
        <end position="358"/>
    </location>
</feature>
<dbReference type="AlphaFoldDB" id="A0A979FIN1"/>
<proteinExistence type="predicted"/>
<dbReference type="PANTHER" id="PTHR19857">
    <property type="entry name" value="MITOCHONDRIAL DIVISION PROTEIN 1-RELATED"/>
    <property type="match status" value="1"/>
</dbReference>
<dbReference type="InterPro" id="IPR036322">
    <property type="entry name" value="WD40_repeat_dom_sf"/>
</dbReference>
<keyword evidence="2" id="KW-0677">Repeat</keyword>
<keyword evidence="6" id="KW-1185">Reference proteome</keyword>
<name>A0A979FIN1_HYAAZ</name>